<accession>X1H041</accession>
<organism evidence="2">
    <name type="scientific">marine sediment metagenome</name>
    <dbReference type="NCBI Taxonomy" id="412755"/>
    <lineage>
        <taxon>unclassified sequences</taxon>
        <taxon>metagenomes</taxon>
        <taxon>ecological metagenomes</taxon>
    </lineage>
</organism>
<dbReference type="EMBL" id="BARU01031666">
    <property type="protein sequence ID" value="GAH62792.1"/>
    <property type="molecule type" value="Genomic_DNA"/>
</dbReference>
<dbReference type="InterPro" id="IPR036237">
    <property type="entry name" value="Xyl_isomerase-like_sf"/>
</dbReference>
<proteinExistence type="predicted"/>
<feature type="non-terminal residue" evidence="2">
    <location>
        <position position="259"/>
    </location>
</feature>
<dbReference type="SUPFAM" id="SSF51658">
    <property type="entry name" value="Xylose isomerase-like"/>
    <property type="match status" value="1"/>
</dbReference>
<dbReference type="Gene3D" id="3.20.20.150">
    <property type="entry name" value="Divalent-metal-dependent TIM barrel enzymes"/>
    <property type="match status" value="1"/>
</dbReference>
<evidence type="ECO:0000313" key="2">
    <source>
        <dbReference type="EMBL" id="GAH62792.1"/>
    </source>
</evidence>
<reference evidence="2" key="1">
    <citation type="journal article" date="2014" name="Front. Microbiol.">
        <title>High frequency of phylogenetically diverse reductive dehalogenase-homologous genes in deep subseafloor sedimentary metagenomes.</title>
        <authorList>
            <person name="Kawai M."/>
            <person name="Futagami T."/>
            <person name="Toyoda A."/>
            <person name="Takaki Y."/>
            <person name="Nishi S."/>
            <person name="Hori S."/>
            <person name="Arai W."/>
            <person name="Tsubouchi T."/>
            <person name="Morono Y."/>
            <person name="Uchiyama I."/>
            <person name="Ito T."/>
            <person name="Fujiyama A."/>
            <person name="Inagaki F."/>
            <person name="Takami H."/>
        </authorList>
    </citation>
    <scope>NUCLEOTIDE SEQUENCE</scope>
    <source>
        <strain evidence="2">Expedition CK06-06</strain>
    </source>
</reference>
<comment type="caution">
    <text evidence="2">The sequence shown here is derived from an EMBL/GenBank/DDBJ whole genome shotgun (WGS) entry which is preliminary data.</text>
</comment>
<name>X1H041_9ZZZZ</name>
<dbReference type="InterPro" id="IPR050312">
    <property type="entry name" value="IolE/XylAMocC-like"/>
</dbReference>
<evidence type="ECO:0000259" key="1">
    <source>
        <dbReference type="Pfam" id="PF01261"/>
    </source>
</evidence>
<dbReference type="Pfam" id="PF01261">
    <property type="entry name" value="AP_endonuc_2"/>
    <property type="match status" value="1"/>
</dbReference>
<protein>
    <recommendedName>
        <fullName evidence="1">Xylose isomerase-like TIM barrel domain-containing protein</fullName>
    </recommendedName>
</protein>
<dbReference type="AlphaFoldDB" id="X1H041"/>
<sequence length="259" mass="28713">MQVNEIGVMLAVGQDPVQNIEKVKSLGLRLVQMGSPGDEWLEEPKRLELKVMLEEAGIEVFTVFVGFEGESYKDIATVRETVGFLNREAREARLQRTCNVCDLAKCLGAKYLASHVGFIPEDVDDPQYAAMVDVVRKIADYCKTLGCSFVLETGQEPARVLVRFIRDVNRENVGVNFDPANMILYGSGDPHEALMMLRDWVVSVHCKDGVPPVEQGMLGSEKPLGKGAVDIPRFISELKSFGYEGPLVIEREIPGPEQV</sequence>
<dbReference type="PANTHER" id="PTHR12110:SF41">
    <property type="entry name" value="INOSOSE DEHYDRATASE"/>
    <property type="match status" value="1"/>
</dbReference>
<dbReference type="InterPro" id="IPR013022">
    <property type="entry name" value="Xyl_isomerase-like_TIM-brl"/>
</dbReference>
<dbReference type="PANTHER" id="PTHR12110">
    <property type="entry name" value="HYDROXYPYRUVATE ISOMERASE"/>
    <property type="match status" value="1"/>
</dbReference>
<feature type="domain" description="Xylose isomerase-like TIM barrel" evidence="1">
    <location>
        <begin position="20"/>
        <end position="253"/>
    </location>
</feature>
<gene>
    <name evidence="2" type="ORF">S03H2_50052</name>
</gene>